<evidence type="ECO:0000313" key="2">
    <source>
        <dbReference type="Proteomes" id="UP001164539"/>
    </source>
</evidence>
<protein>
    <submittedName>
        <fullName evidence="1">Uncharacterized protein</fullName>
    </submittedName>
</protein>
<proteinExistence type="predicted"/>
<sequence length="80" mass="9255">MIILFSPLIAFEINHRENKIYRSRFEKLIIDDGNNDASRQRALVLRQSLRCDGGVVMVINSGKLVVGLKDLREKEENKNR</sequence>
<gene>
    <name evidence="1" type="ORF">OWV82_014752</name>
</gene>
<organism evidence="1 2">
    <name type="scientific">Melia azedarach</name>
    <name type="common">Chinaberry tree</name>
    <dbReference type="NCBI Taxonomy" id="155640"/>
    <lineage>
        <taxon>Eukaryota</taxon>
        <taxon>Viridiplantae</taxon>
        <taxon>Streptophyta</taxon>
        <taxon>Embryophyta</taxon>
        <taxon>Tracheophyta</taxon>
        <taxon>Spermatophyta</taxon>
        <taxon>Magnoliopsida</taxon>
        <taxon>eudicotyledons</taxon>
        <taxon>Gunneridae</taxon>
        <taxon>Pentapetalae</taxon>
        <taxon>rosids</taxon>
        <taxon>malvids</taxon>
        <taxon>Sapindales</taxon>
        <taxon>Meliaceae</taxon>
        <taxon>Melia</taxon>
    </lineage>
</organism>
<dbReference type="EMBL" id="CM051401">
    <property type="protein sequence ID" value="KAJ4712518.1"/>
    <property type="molecule type" value="Genomic_DNA"/>
</dbReference>
<reference evidence="1 2" key="1">
    <citation type="journal article" date="2023" name="Science">
        <title>Complex scaffold remodeling in plant triterpene biosynthesis.</title>
        <authorList>
            <person name="De La Pena R."/>
            <person name="Hodgson H."/>
            <person name="Liu J.C."/>
            <person name="Stephenson M.J."/>
            <person name="Martin A.C."/>
            <person name="Owen C."/>
            <person name="Harkess A."/>
            <person name="Leebens-Mack J."/>
            <person name="Jimenez L.E."/>
            <person name="Osbourn A."/>
            <person name="Sattely E.S."/>
        </authorList>
    </citation>
    <scope>NUCLEOTIDE SEQUENCE [LARGE SCALE GENOMIC DNA]</scope>
    <source>
        <strain evidence="2">cv. JPN11</strain>
        <tissue evidence="1">Leaf</tissue>
    </source>
</reference>
<dbReference type="Proteomes" id="UP001164539">
    <property type="component" value="Chromosome 8"/>
</dbReference>
<keyword evidence="2" id="KW-1185">Reference proteome</keyword>
<accession>A0ACC1XMH4</accession>
<evidence type="ECO:0000313" key="1">
    <source>
        <dbReference type="EMBL" id="KAJ4712518.1"/>
    </source>
</evidence>
<name>A0ACC1XMH4_MELAZ</name>
<comment type="caution">
    <text evidence="1">The sequence shown here is derived from an EMBL/GenBank/DDBJ whole genome shotgun (WGS) entry which is preliminary data.</text>
</comment>